<organism evidence="9 10">
    <name type="scientific">Candidatus Methylophosphatis roskildensis</name>
    <dbReference type="NCBI Taxonomy" id="2899263"/>
    <lineage>
        <taxon>Bacteria</taxon>
        <taxon>Pseudomonadati</taxon>
        <taxon>Pseudomonadota</taxon>
        <taxon>Betaproteobacteria</taxon>
        <taxon>Nitrosomonadales</taxon>
        <taxon>Sterolibacteriaceae</taxon>
        <taxon>Candidatus Methylophosphatis</taxon>
    </lineage>
</organism>
<dbReference type="SMART" id="SM00331">
    <property type="entry name" value="PP2C_SIG"/>
    <property type="match status" value="1"/>
</dbReference>
<dbReference type="Pfam" id="PF13672">
    <property type="entry name" value="PP2C_2"/>
    <property type="match status" value="1"/>
</dbReference>
<keyword evidence="6" id="KW-0472">Membrane</keyword>
<reference evidence="9" key="1">
    <citation type="submission" date="2020-10" db="EMBL/GenBank/DDBJ databases">
        <title>Connecting structure to function with the recovery of over 1000 high-quality activated sludge metagenome-assembled genomes encoding full-length rRNA genes using long-read sequencing.</title>
        <authorList>
            <person name="Singleton C.M."/>
            <person name="Petriglieri F."/>
            <person name="Kristensen J.M."/>
            <person name="Kirkegaard R.H."/>
            <person name="Michaelsen T.Y."/>
            <person name="Andersen M.H."/>
            <person name="Karst S.M."/>
            <person name="Dueholm M.S."/>
            <person name="Nielsen P.H."/>
            <person name="Albertsen M."/>
        </authorList>
    </citation>
    <scope>NUCLEOTIDE SEQUENCE</scope>
    <source>
        <strain evidence="9">Bjer_18-Q3-R1-45_BAT3C.347</strain>
    </source>
</reference>
<dbReference type="Proteomes" id="UP000807785">
    <property type="component" value="Unassembled WGS sequence"/>
</dbReference>
<dbReference type="EMBL" id="JADJEV010000005">
    <property type="protein sequence ID" value="MBK6975069.1"/>
    <property type="molecule type" value="Genomic_DNA"/>
</dbReference>
<dbReference type="Gene3D" id="3.60.40.10">
    <property type="entry name" value="PPM-type phosphatase domain"/>
    <property type="match status" value="1"/>
</dbReference>
<evidence type="ECO:0000256" key="1">
    <source>
        <dbReference type="ARBA" id="ARBA00012513"/>
    </source>
</evidence>
<evidence type="ECO:0000259" key="8">
    <source>
        <dbReference type="PROSITE" id="PS51746"/>
    </source>
</evidence>
<dbReference type="GO" id="GO:0004674">
    <property type="term" value="F:protein serine/threonine kinase activity"/>
    <property type="evidence" value="ECO:0007669"/>
    <property type="project" value="UniProtKB-EC"/>
</dbReference>
<dbReference type="PROSITE" id="PS51746">
    <property type="entry name" value="PPM_2"/>
    <property type="match status" value="1"/>
</dbReference>
<evidence type="ECO:0000313" key="10">
    <source>
        <dbReference type="Proteomes" id="UP000807785"/>
    </source>
</evidence>
<dbReference type="InterPro" id="IPR001932">
    <property type="entry name" value="PPM-type_phosphatase-like_dom"/>
</dbReference>
<keyword evidence="6" id="KW-1133">Transmembrane helix</keyword>
<dbReference type="CDD" id="cd14014">
    <property type="entry name" value="STKc_PknB_like"/>
    <property type="match status" value="1"/>
</dbReference>
<dbReference type="InterPro" id="IPR036457">
    <property type="entry name" value="PPM-type-like_dom_sf"/>
</dbReference>
<dbReference type="InterPro" id="IPR050660">
    <property type="entry name" value="NEK_Ser/Thr_kinase"/>
</dbReference>
<sequence>MTVAAARLRVVSNRDPAAVAVPDSARATLTVELGHSSLTGPRPRNEDFCGAVTPEGAELQSKGLLAAVADGVGGHANGREAAEYVVRGLLADYYATPDTWSVATALDKVLEALNRWLIASARHSRENAGMATTLSAVSLRGARYVTVHVGDSRIYLLRDGELRRLTTDHVWDHPELANVLKRAIGLDDNLAVDYSDGELRAGDTFALMSDGVWNALKDSRIADVLLGTPDPQAAAEALTLVAIGNGAQDNCTAMVLKVLGVPAANLRDSLAGESQLPLPPRLRVGDDLDGLRVDALLHESRVTLLYRVTRLASGEQLVMKTLHNGADGEACAALIHEEWIARRVTAHYFPQVVTHDARAHLYYLMSWHEGATLAAQLARGHRFSPAETVQTGIRLLKAVAALHRLSIIHRDIKPENLHTGSDGRLRVLDLGVAASDGNDFSEINNPGTPSYMAPELLAGEGASESTDLYACGVTLHHLLTRKYPYGEVEPFQHPKFGDPLPPTRYRPDIPGWLEAVLLKACARDAKDRFETAEEFLLALERGAARPLAAPRRMPLAQRDPQFLLKLIAAGSLIANLLLLYLLIAR</sequence>
<evidence type="ECO:0000256" key="4">
    <source>
        <dbReference type="ARBA" id="ARBA00022777"/>
    </source>
</evidence>
<dbReference type="PANTHER" id="PTHR43671">
    <property type="entry name" value="SERINE/THREONINE-PROTEIN KINASE NEK"/>
    <property type="match status" value="1"/>
</dbReference>
<dbReference type="AlphaFoldDB" id="A0A9D7HND3"/>
<feature type="domain" description="Protein kinase" evidence="7">
    <location>
        <begin position="291"/>
        <end position="548"/>
    </location>
</feature>
<dbReference type="GO" id="GO:0005524">
    <property type="term" value="F:ATP binding"/>
    <property type="evidence" value="ECO:0007669"/>
    <property type="project" value="UniProtKB-KW"/>
</dbReference>
<keyword evidence="4 9" id="KW-0418">Kinase</keyword>
<keyword evidence="2" id="KW-0808">Transferase</keyword>
<accession>A0A9D7HND3</accession>
<comment type="caution">
    <text evidence="9">The sequence shown here is derived from an EMBL/GenBank/DDBJ whole genome shotgun (WGS) entry which is preliminary data.</text>
</comment>
<evidence type="ECO:0000256" key="5">
    <source>
        <dbReference type="ARBA" id="ARBA00022840"/>
    </source>
</evidence>
<proteinExistence type="predicted"/>
<feature type="domain" description="PPM-type phosphatase" evidence="8">
    <location>
        <begin position="32"/>
        <end position="258"/>
    </location>
</feature>
<dbReference type="PANTHER" id="PTHR43671:SF13">
    <property type="entry name" value="SERINE_THREONINE-PROTEIN KINASE NEK2"/>
    <property type="match status" value="1"/>
</dbReference>
<keyword evidence="6" id="KW-0812">Transmembrane</keyword>
<feature type="transmembrane region" description="Helical" evidence="6">
    <location>
        <begin position="562"/>
        <end position="583"/>
    </location>
</feature>
<dbReference type="SMART" id="SM00332">
    <property type="entry name" value="PP2Cc"/>
    <property type="match status" value="1"/>
</dbReference>
<gene>
    <name evidence="9" type="ORF">IPH26_19755</name>
</gene>
<evidence type="ECO:0000256" key="2">
    <source>
        <dbReference type="ARBA" id="ARBA00022679"/>
    </source>
</evidence>
<dbReference type="CDD" id="cd00143">
    <property type="entry name" value="PP2Cc"/>
    <property type="match status" value="1"/>
</dbReference>
<dbReference type="SUPFAM" id="SSF81606">
    <property type="entry name" value="PP2C-like"/>
    <property type="match status" value="1"/>
</dbReference>
<protein>
    <recommendedName>
        <fullName evidence="1">non-specific serine/threonine protein kinase</fullName>
        <ecNumber evidence="1">2.7.11.1</ecNumber>
    </recommendedName>
</protein>
<name>A0A9D7HND3_9PROT</name>
<dbReference type="InterPro" id="IPR000719">
    <property type="entry name" value="Prot_kinase_dom"/>
</dbReference>
<dbReference type="InterPro" id="IPR011009">
    <property type="entry name" value="Kinase-like_dom_sf"/>
</dbReference>
<evidence type="ECO:0000313" key="9">
    <source>
        <dbReference type="EMBL" id="MBK6975069.1"/>
    </source>
</evidence>
<dbReference type="PROSITE" id="PS50011">
    <property type="entry name" value="PROTEIN_KINASE_DOM"/>
    <property type="match status" value="1"/>
</dbReference>
<evidence type="ECO:0000256" key="6">
    <source>
        <dbReference type="SAM" id="Phobius"/>
    </source>
</evidence>
<dbReference type="EC" id="2.7.11.1" evidence="1"/>
<dbReference type="Gene3D" id="1.10.510.10">
    <property type="entry name" value="Transferase(Phosphotransferase) domain 1"/>
    <property type="match status" value="1"/>
</dbReference>
<evidence type="ECO:0000256" key="3">
    <source>
        <dbReference type="ARBA" id="ARBA00022741"/>
    </source>
</evidence>
<dbReference type="Pfam" id="PF00069">
    <property type="entry name" value="Pkinase"/>
    <property type="match status" value="1"/>
</dbReference>
<dbReference type="SUPFAM" id="SSF56112">
    <property type="entry name" value="Protein kinase-like (PK-like)"/>
    <property type="match status" value="1"/>
</dbReference>
<evidence type="ECO:0000259" key="7">
    <source>
        <dbReference type="PROSITE" id="PS50011"/>
    </source>
</evidence>
<keyword evidence="5" id="KW-0067">ATP-binding</keyword>
<keyword evidence="3" id="KW-0547">Nucleotide-binding</keyword>
<dbReference type="SMART" id="SM00220">
    <property type="entry name" value="S_TKc"/>
    <property type="match status" value="1"/>
</dbReference>